<dbReference type="EMBL" id="AWQS01000246">
    <property type="protein sequence ID" value="EWT04437.1"/>
    <property type="molecule type" value="Genomic_DNA"/>
</dbReference>
<feature type="transmembrane region" description="Helical" evidence="2">
    <location>
        <begin position="106"/>
        <end position="126"/>
    </location>
</feature>
<keyword evidence="2" id="KW-0472">Membrane</keyword>
<dbReference type="RefSeq" id="WP_034720726.1">
    <property type="nucleotide sequence ID" value="NZ_AWQS01000246.1"/>
</dbReference>
<name>W9GGW9_9MICO</name>
<dbReference type="Proteomes" id="UP000019494">
    <property type="component" value="Unassembled WGS sequence"/>
</dbReference>
<feature type="compositionally biased region" description="Basic and acidic residues" evidence="1">
    <location>
        <begin position="1"/>
        <end position="19"/>
    </location>
</feature>
<protein>
    <submittedName>
        <fullName evidence="3">Uncharacterized protein</fullName>
    </submittedName>
</protein>
<dbReference type="AlphaFoldDB" id="W9GGW9"/>
<comment type="caution">
    <text evidence="3">The sequence shown here is derived from an EMBL/GenBank/DDBJ whole genome shotgun (WGS) entry which is preliminary data.</text>
</comment>
<evidence type="ECO:0000313" key="3">
    <source>
        <dbReference type="EMBL" id="EWT04437.1"/>
    </source>
</evidence>
<keyword evidence="2" id="KW-1133">Transmembrane helix</keyword>
<gene>
    <name evidence="3" type="ORF">N864_13430</name>
</gene>
<proteinExistence type="predicted"/>
<dbReference type="PATRIC" id="fig|584657.3.peg.3687"/>
<organism evidence="3 4">
    <name type="scientific">Intrasporangium chromatireducens Q5-1</name>
    <dbReference type="NCBI Taxonomy" id="584657"/>
    <lineage>
        <taxon>Bacteria</taxon>
        <taxon>Bacillati</taxon>
        <taxon>Actinomycetota</taxon>
        <taxon>Actinomycetes</taxon>
        <taxon>Micrococcales</taxon>
        <taxon>Intrasporangiaceae</taxon>
        <taxon>Intrasporangium</taxon>
    </lineage>
</organism>
<evidence type="ECO:0000313" key="4">
    <source>
        <dbReference type="Proteomes" id="UP000019494"/>
    </source>
</evidence>
<evidence type="ECO:0000256" key="1">
    <source>
        <dbReference type="SAM" id="MobiDB-lite"/>
    </source>
</evidence>
<evidence type="ECO:0000256" key="2">
    <source>
        <dbReference type="SAM" id="Phobius"/>
    </source>
</evidence>
<feature type="compositionally biased region" description="Low complexity" evidence="1">
    <location>
        <begin position="54"/>
        <end position="72"/>
    </location>
</feature>
<reference evidence="4" key="1">
    <citation type="submission" date="2013-08" db="EMBL/GenBank/DDBJ databases">
        <title>Intrasporangium oryzae NRRL B-24470.</title>
        <authorList>
            <person name="Liu H."/>
            <person name="Wang G."/>
        </authorList>
    </citation>
    <scope>NUCLEOTIDE SEQUENCE [LARGE SCALE GENOMIC DNA]</scope>
    <source>
        <strain evidence="4">Q5-1</strain>
    </source>
</reference>
<feature type="transmembrane region" description="Helical" evidence="2">
    <location>
        <begin position="138"/>
        <end position="157"/>
    </location>
</feature>
<sequence length="160" mass="16668">MSDHTTDPGANRPDERTDTTMDQSQQHPDDTTVIGDPTRAIPEPPFRVEPQNPVPDDVVASGSVGSEASSAPAGPPAPDPASRRPDPEPYRPPLVTIQKGPRPGTVMLGLLALVVAAYVMVTNLTGAEVDLGRMGPSLVGGLGVLLLLVGLTGVLLGRRR</sequence>
<accession>W9GGW9</accession>
<feature type="region of interest" description="Disordered" evidence="1">
    <location>
        <begin position="1"/>
        <end position="93"/>
    </location>
</feature>
<keyword evidence="4" id="KW-1185">Reference proteome</keyword>
<keyword evidence="2" id="KW-0812">Transmembrane</keyword>